<accession>A0A917S700</accession>
<feature type="transmembrane region" description="Helical" evidence="7">
    <location>
        <begin position="148"/>
        <end position="166"/>
    </location>
</feature>
<protein>
    <submittedName>
        <fullName evidence="8">MFS transporter</fullName>
    </submittedName>
</protein>
<name>A0A917S700_9BACL</name>
<feature type="transmembrane region" description="Helical" evidence="7">
    <location>
        <begin position="287"/>
        <end position="304"/>
    </location>
</feature>
<dbReference type="PANTHER" id="PTHR43266">
    <property type="entry name" value="MACROLIDE-EFFLUX PROTEIN"/>
    <property type="match status" value="1"/>
</dbReference>
<dbReference type="InterPro" id="IPR011701">
    <property type="entry name" value="MFS"/>
</dbReference>
<feature type="transmembrane region" description="Helical" evidence="7">
    <location>
        <begin position="252"/>
        <end position="275"/>
    </location>
</feature>
<dbReference type="Pfam" id="PF07690">
    <property type="entry name" value="MFS_1"/>
    <property type="match status" value="1"/>
</dbReference>
<gene>
    <name evidence="8" type="ORF">GCM10007968_27560</name>
</gene>
<evidence type="ECO:0000256" key="4">
    <source>
        <dbReference type="ARBA" id="ARBA00022692"/>
    </source>
</evidence>
<evidence type="ECO:0000256" key="7">
    <source>
        <dbReference type="SAM" id="Phobius"/>
    </source>
</evidence>
<feature type="transmembrane region" description="Helical" evidence="7">
    <location>
        <begin position="375"/>
        <end position="395"/>
    </location>
</feature>
<dbReference type="SUPFAM" id="SSF103473">
    <property type="entry name" value="MFS general substrate transporter"/>
    <property type="match status" value="1"/>
</dbReference>
<dbReference type="CDD" id="cd06173">
    <property type="entry name" value="MFS_MefA_like"/>
    <property type="match status" value="1"/>
</dbReference>
<evidence type="ECO:0000256" key="3">
    <source>
        <dbReference type="ARBA" id="ARBA00022475"/>
    </source>
</evidence>
<evidence type="ECO:0000313" key="8">
    <source>
        <dbReference type="EMBL" id="GGL62030.1"/>
    </source>
</evidence>
<dbReference type="Gene3D" id="1.20.1250.20">
    <property type="entry name" value="MFS general substrate transporter like domains"/>
    <property type="match status" value="1"/>
</dbReference>
<proteinExistence type="predicted"/>
<reference evidence="8" key="2">
    <citation type="submission" date="2020-09" db="EMBL/GenBank/DDBJ databases">
        <authorList>
            <person name="Sun Q."/>
            <person name="Ohkuma M."/>
        </authorList>
    </citation>
    <scope>NUCLEOTIDE SEQUENCE</scope>
    <source>
        <strain evidence="8">JCM 15325</strain>
    </source>
</reference>
<sequence length="411" mass="44507">MTKSYSLLRRNPNYRKLWLASSGSILGDWFNQVALGQVTLSLTHSPAAMGMVLLCRSLPAVLLGPFVSPLIDRYPKKMIMFISDLIRAAVVILFPMAILDHRGTFLYAGAALLGLSGVMFAPAQQAAFPLIVSNKDLAPANALSSGTYGFLSILGAAGGGIVSSLLNPVVSFLINSLSYVWSAFYIFQIHMPENTDENKKKETYFDSLKEGFKEAAGNKAAKAIILIGISWGLAGGGYAILIPILGDMGYGMGGLGIGTLYAIDGLGVLLGALFVQRFIGSNHKRANWWYGAAYLTQAFFFALLAQSAVFIAGASMLLLMRFSSGIIIPLDSYLMQVHTKPEVRGRIFSLHNSTYSGVMQLSYASMGYLYETVGIPVMGLVIGFVSFLCGLSWLLQMKTFTSPDSIRDFRL</sequence>
<dbReference type="RefSeq" id="WP_188804375.1">
    <property type="nucleotide sequence ID" value="NZ_BMOK01000014.1"/>
</dbReference>
<dbReference type="InterPro" id="IPR036259">
    <property type="entry name" value="MFS_trans_sf"/>
</dbReference>
<keyword evidence="4 7" id="KW-0812">Transmembrane</keyword>
<keyword evidence="2" id="KW-0813">Transport</keyword>
<feature type="transmembrane region" description="Helical" evidence="7">
    <location>
        <begin position="46"/>
        <end position="67"/>
    </location>
</feature>
<dbReference type="GO" id="GO:0005886">
    <property type="term" value="C:plasma membrane"/>
    <property type="evidence" value="ECO:0007669"/>
    <property type="project" value="UniProtKB-SubCell"/>
</dbReference>
<dbReference type="Proteomes" id="UP000654670">
    <property type="component" value="Unassembled WGS sequence"/>
</dbReference>
<dbReference type="GO" id="GO:0022857">
    <property type="term" value="F:transmembrane transporter activity"/>
    <property type="evidence" value="ECO:0007669"/>
    <property type="project" value="InterPro"/>
</dbReference>
<reference evidence="8" key="1">
    <citation type="journal article" date="2014" name="Int. J. Syst. Evol. Microbiol.">
        <title>Complete genome sequence of Corynebacterium casei LMG S-19264T (=DSM 44701T), isolated from a smear-ripened cheese.</title>
        <authorList>
            <consortium name="US DOE Joint Genome Institute (JGI-PGF)"/>
            <person name="Walter F."/>
            <person name="Albersmeier A."/>
            <person name="Kalinowski J."/>
            <person name="Ruckert C."/>
        </authorList>
    </citation>
    <scope>NUCLEOTIDE SEQUENCE</scope>
    <source>
        <strain evidence="8">JCM 15325</strain>
    </source>
</reference>
<evidence type="ECO:0000256" key="5">
    <source>
        <dbReference type="ARBA" id="ARBA00022989"/>
    </source>
</evidence>
<comment type="subcellular location">
    <subcellularLocation>
        <location evidence="1">Cell membrane</location>
        <topology evidence="1">Multi-pass membrane protein</topology>
    </subcellularLocation>
</comment>
<evidence type="ECO:0000313" key="9">
    <source>
        <dbReference type="Proteomes" id="UP000654670"/>
    </source>
</evidence>
<evidence type="ECO:0000256" key="1">
    <source>
        <dbReference type="ARBA" id="ARBA00004651"/>
    </source>
</evidence>
<comment type="caution">
    <text evidence="8">The sequence shown here is derived from an EMBL/GenBank/DDBJ whole genome shotgun (WGS) entry which is preliminary data.</text>
</comment>
<evidence type="ECO:0000256" key="6">
    <source>
        <dbReference type="ARBA" id="ARBA00023136"/>
    </source>
</evidence>
<evidence type="ECO:0000256" key="2">
    <source>
        <dbReference type="ARBA" id="ARBA00022448"/>
    </source>
</evidence>
<dbReference type="EMBL" id="BMOK01000014">
    <property type="protein sequence ID" value="GGL62030.1"/>
    <property type="molecule type" value="Genomic_DNA"/>
</dbReference>
<keyword evidence="3" id="KW-1003">Cell membrane</keyword>
<dbReference type="PANTHER" id="PTHR43266:SF10">
    <property type="entry name" value="BACILYSIN EXPORTER BACE-RELATED"/>
    <property type="match status" value="1"/>
</dbReference>
<dbReference type="AlphaFoldDB" id="A0A917S700"/>
<keyword evidence="5 7" id="KW-1133">Transmembrane helix</keyword>
<feature type="transmembrane region" description="Helical" evidence="7">
    <location>
        <begin position="105"/>
        <end position="128"/>
    </location>
</feature>
<organism evidence="8 9">
    <name type="scientific">Sporolactobacillus putidus</name>
    <dbReference type="NCBI Taxonomy" id="492735"/>
    <lineage>
        <taxon>Bacteria</taxon>
        <taxon>Bacillati</taxon>
        <taxon>Bacillota</taxon>
        <taxon>Bacilli</taxon>
        <taxon>Bacillales</taxon>
        <taxon>Sporolactobacillaceae</taxon>
        <taxon>Sporolactobacillus</taxon>
    </lineage>
</organism>
<keyword evidence="9" id="KW-1185">Reference proteome</keyword>
<feature type="transmembrane region" description="Helical" evidence="7">
    <location>
        <begin position="79"/>
        <end position="99"/>
    </location>
</feature>
<feature type="transmembrane region" description="Helical" evidence="7">
    <location>
        <begin position="223"/>
        <end position="246"/>
    </location>
</feature>
<keyword evidence="6 7" id="KW-0472">Membrane</keyword>